<dbReference type="Proteomes" id="UP000198744">
    <property type="component" value="Unassembled WGS sequence"/>
</dbReference>
<evidence type="ECO:0000256" key="1">
    <source>
        <dbReference type="SAM" id="SignalP"/>
    </source>
</evidence>
<dbReference type="EMBL" id="FOBS01000012">
    <property type="protein sequence ID" value="SEM36735.1"/>
    <property type="molecule type" value="Genomic_DNA"/>
</dbReference>
<feature type="chain" id="PRO_5011542403" evidence="1">
    <location>
        <begin position="25"/>
        <end position="60"/>
    </location>
</feature>
<accession>A0A1H7XST0</accession>
<evidence type="ECO:0000313" key="3">
    <source>
        <dbReference type="Proteomes" id="UP000198744"/>
    </source>
</evidence>
<keyword evidence="1" id="KW-0732">Signal</keyword>
<keyword evidence="3" id="KW-1185">Reference proteome</keyword>
<name>A0A1H7XST0_9BACT</name>
<dbReference type="AlphaFoldDB" id="A0A1H7XST0"/>
<dbReference type="RefSeq" id="WP_093883459.1">
    <property type="nucleotide sequence ID" value="NZ_FOBS01000012.1"/>
</dbReference>
<organism evidence="2 3">
    <name type="scientific">Syntrophus gentianae</name>
    <dbReference type="NCBI Taxonomy" id="43775"/>
    <lineage>
        <taxon>Bacteria</taxon>
        <taxon>Pseudomonadati</taxon>
        <taxon>Thermodesulfobacteriota</taxon>
        <taxon>Syntrophia</taxon>
        <taxon>Syntrophales</taxon>
        <taxon>Syntrophaceae</taxon>
        <taxon>Syntrophus</taxon>
    </lineage>
</organism>
<sequence length="60" mass="6621">MKRLNIVCIVFLLISILSPNAVIAGQWAKAYGGTGNENGNIWPTSEVYYLEGEHGLGMFY</sequence>
<proteinExistence type="predicted"/>
<feature type="signal peptide" evidence="1">
    <location>
        <begin position="1"/>
        <end position="24"/>
    </location>
</feature>
<gene>
    <name evidence="2" type="ORF">SAMN04489760_1129</name>
</gene>
<dbReference type="OrthoDB" id="285281at2"/>
<evidence type="ECO:0000313" key="2">
    <source>
        <dbReference type="EMBL" id="SEM36735.1"/>
    </source>
</evidence>
<protein>
    <submittedName>
        <fullName evidence="2">Uncharacterized protein</fullName>
    </submittedName>
</protein>
<reference evidence="2 3" key="1">
    <citation type="submission" date="2016-10" db="EMBL/GenBank/DDBJ databases">
        <authorList>
            <person name="de Groot N.N."/>
        </authorList>
    </citation>
    <scope>NUCLEOTIDE SEQUENCE [LARGE SCALE GENOMIC DNA]</scope>
    <source>
        <strain evidence="2 3">DSM 8423</strain>
    </source>
</reference>